<dbReference type="Gene3D" id="2.60.120.1130">
    <property type="match status" value="1"/>
</dbReference>
<evidence type="ECO:0000259" key="1">
    <source>
        <dbReference type="Pfam" id="PF01841"/>
    </source>
</evidence>
<dbReference type="InterPro" id="IPR024618">
    <property type="entry name" value="DUF3857"/>
</dbReference>
<sequence length="640" mass="73939">MNKIVIFSLLITQGVWAQSKENLDYYRAQYPSNDILTISQKEEVNIKIVDGKVQILTDYFNENLYLTNKASIYQYADQSIVYSPFFQEINNIEAATFVPSEKGPKKLNVKEITTEKENSKGIFYDDYLVKKFTFQGLQQGAVSTLKYQETIKDPYMMPSFIFGNYLPIQNAEFSVTFPSNIKVNFKKFGDFSNIVFTESKSKNKTTYTWKASNLKDIPYESKSLNIRYLTPSVQLFIENYTIDNKTIEVLSDERKLFNYYASLVRNLNASPDKALIHLTDSLTNGKSDLEKIKTVYYWVQDYVKYIAFEDGMGGFIPREASQVFSKRYGDCKDMASLITTMLKIANVKDVHLGWIGTRDIPFKYAENPSLSVDNHMIAVAKVDNQWVFLDATDDRIDYGLPTSHIQGKQCMIKLTDTEYQIIDVPVVKSNINARKDKTEIKIEGNNLVGIGKTTLDGLWKTEVKYYLSNYSEKEKQDYTEALFKVGNNKCKVGPVTINNLKDREKLIGFDYSFQVPDFVKKIDNELYFNPHIYTHITADNLMQKSRKNDFVNDYAWKEESEVEIEVPENHELVYLPESSNYTGANFGYALSYEQKSGKIILKQITYLNTLVLKKSEFEEWNKMINKITTAHNELIGFKKK</sequence>
<evidence type="ECO:0000259" key="2">
    <source>
        <dbReference type="Pfam" id="PF12969"/>
    </source>
</evidence>
<dbReference type="Gene3D" id="2.60.40.3140">
    <property type="match status" value="1"/>
</dbReference>
<gene>
    <name evidence="3" type="ORF">EGI31_04180</name>
</gene>
<evidence type="ECO:0000313" key="4">
    <source>
        <dbReference type="Proteomes" id="UP001204144"/>
    </source>
</evidence>
<reference evidence="3 4" key="1">
    <citation type="submission" date="2018-11" db="EMBL/GenBank/DDBJ databases">
        <title>Novel bacteria species description.</title>
        <authorList>
            <person name="Han J.-H."/>
        </authorList>
    </citation>
    <scope>NUCLEOTIDE SEQUENCE [LARGE SCALE GENOMIC DNA]</scope>
    <source>
        <strain evidence="3 4">KCTC23259</strain>
    </source>
</reference>
<dbReference type="Proteomes" id="UP001204144">
    <property type="component" value="Unassembled WGS sequence"/>
</dbReference>
<feature type="domain" description="DUF3857" evidence="2">
    <location>
        <begin position="65"/>
        <end position="216"/>
    </location>
</feature>
<dbReference type="Pfam" id="PF12969">
    <property type="entry name" value="DUF3857"/>
    <property type="match status" value="1"/>
</dbReference>
<accession>A0AAE3H0P4</accession>
<dbReference type="EMBL" id="RJUF01000006">
    <property type="protein sequence ID" value="MCP9762140.1"/>
    <property type="molecule type" value="Genomic_DNA"/>
</dbReference>
<keyword evidence="4" id="KW-1185">Reference proteome</keyword>
<dbReference type="InterPro" id="IPR038765">
    <property type="entry name" value="Papain-like_cys_pep_sf"/>
</dbReference>
<feature type="domain" description="Transglutaminase-like" evidence="1">
    <location>
        <begin position="278"/>
        <end position="391"/>
    </location>
</feature>
<proteinExistence type="predicted"/>
<name>A0AAE3H0P4_9BACT</name>
<comment type="caution">
    <text evidence="3">The sequence shown here is derived from an EMBL/GenBank/DDBJ whole genome shotgun (WGS) entry which is preliminary data.</text>
</comment>
<evidence type="ECO:0000313" key="3">
    <source>
        <dbReference type="EMBL" id="MCP9762140.1"/>
    </source>
</evidence>
<dbReference type="AlphaFoldDB" id="A0AAE3H0P4"/>
<protein>
    <submittedName>
        <fullName evidence="3">DUF3857 domain-containing protein</fullName>
    </submittedName>
</protein>
<dbReference type="SUPFAM" id="SSF54001">
    <property type="entry name" value="Cysteine proteinases"/>
    <property type="match status" value="1"/>
</dbReference>
<dbReference type="Pfam" id="PF01841">
    <property type="entry name" value="Transglut_core"/>
    <property type="match status" value="1"/>
</dbReference>
<organism evidence="3 4">
    <name type="scientific">Lacihabitans soyangensis</name>
    <dbReference type="NCBI Taxonomy" id="869394"/>
    <lineage>
        <taxon>Bacteria</taxon>
        <taxon>Pseudomonadati</taxon>
        <taxon>Bacteroidota</taxon>
        <taxon>Cytophagia</taxon>
        <taxon>Cytophagales</taxon>
        <taxon>Leadbetterellaceae</taxon>
        <taxon>Lacihabitans</taxon>
    </lineage>
</organism>
<dbReference type="RefSeq" id="WP_255035895.1">
    <property type="nucleotide sequence ID" value="NZ_RJUF01000006.1"/>
</dbReference>
<dbReference type="Gene3D" id="3.10.620.30">
    <property type="match status" value="1"/>
</dbReference>
<dbReference type="InterPro" id="IPR002931">
    <property type="entry name" value="Transglutaminase-like"/>
</dbReference>